<proteinExistence type="predicted"/>
<keyword evidence="8" id="KW-1185">Reference proteome</keyword>
<dbReference type="SMR" id="A0A444ZQ78"/>
<dbReference type="OrthoDB" id="2019572at2759"/>
<keyword evidence="6" id="KW-0812">Transmembrane</keyword>
<evidence type="ECO:0000256" key="3">
    <source>
        <dbReference type="ARBA" id="ARBA00022679"/>
    </source>
</evidence>
<evidence type="ECO:0000256" key="6">
    <source>
        <dbReference type="SAM" id="Phobius"/>
    </source>
</evidence>
<sequence length="437" mass="49630">MKKPKHHLAQPPSPRQQRRRIVVFRLGIATLLFLLTLVLFAATTLTSPILSSYLLPTSITVSITRSLFVESKLHALPIPPLSDSVPPRLAYLISGSKGDAHALTRTLLALYHPRNRYILHLDREASETERGELKRYVFGHALFMRFGNVRLISKANLITYRGPTMVANTLHAAAIALREWSDWDWFINLSASDYPLVTQDDILHVFSTLSRNVSFVDHTGDLGWKDQYRARPLMVDPGLYLAQKKDLFWITQKRSRPTQFKLFTGSAWMVLSRSFVDYMIWGWDTLPRTLLMYYTNFVSSPEGYFHTLICNAKEFRNSTVNSDLHFISWDNPPKQHPLYLMPADYEKIVGSNAPFARKFPRNDSVLLDKIDKELLSKVGAERAVPGGWCIGSRENGTDPCSVVGNTTTLRPGPGSERLQTLINSLLSPENFKPKQCV</sequence>
<organism evidence="7 8">
    <name type="scientific">Arachis hypogaea</name>
    <name type="common">Peanut</name>
    <dbReference type="NCBI Taxonomy" id="3818"/>
    <lineage>
        <taxon>Eukaryota</taxon>
        <taxon>Viridiplantae</taxon>
        <taxon>Streptophyta</taxon>
        <taxon>Embryophyta</taxon>
        <taxon>Tracheophyta</taxon>
        <taxon>Spermatophyta</taxon>
        <taxon>Magnoliopsida</taxon>
        <taxon>eudicotyledons</taxon>
        <taxon>Gunneridae</taxon>
        <taxon>Pentapetalae</taxon>
        <taxon>rosids</taxon>
        <taxon>fabids</taxon>
        <taxon>Fabales</taxon>
        <taxon>Fabaceae</taxon>
        <taxon>Papilionoideae</taxon>
        <taxon>50 kb inversion clade</taxon>
        <taxon>dalbergioids sensu lato</taxon>
        <taxon>Dalbergieae</taxon>
        <taxon>Pterocarpus clade</taxon>
        <taxon>Arachis</taxon>
    </lineage>
</organism>
<evidence type="ECO:0000313" key="7">
    <source>
        <dbReference type="EMBL" id="RYR16361.1"/>
    </source>
</evidence>
<dbReference type="GO" id="GO:0016020">
    <property type="term" value="C:membrane"/>
    <property type="evidence" value="ECO:0007669"/>
    <property type="project" value="UniProtKB-SubCell"/>
</dbReference>
<protein>
    <recommendedName>
        <fullName evidence="9">Beta-glucuronosyltransferase GlcAT14B</fullName>
    </recommendedName>
</protein>
<comment type="subcellular location">
    <subcellularLocation>
        <location evidence="1">Membrane</location>
        <topology evidence="1">Single-pass type II membrane protein</topology>
    </subcellularLocation>
</comment>
<keyword evidence="6" id="KW-1133">Transmembrane helix</keyword>
<keyword evidence="4 6" id="KW-0472">Membrane</keyword>
<evidence type="ECO:0000256" key="1">
    <source>
        <dbReference type="ARBA" id="ARBA00004606"/>
    </source>
</evidence>
<comment type="caution">
    <text evidence="7">The sequence shown here is derived from an EMBL/GenBank/DDBJ whole genome shotgun (WGS) entry which is preliminary data.</text>
</comment>
<dbReference type="Pfam" id="PF02485">
    <property type="entry name" value="Branch"/>
    <property type="match status" value="1"/>
</dbReference>
<dbReference type="STRING" id="3818.A0A444ZQ78"/>
<reference evidence="7 8" key="1">
    <citation type="submission" date="2019-01" db="EMBL/GenBank/DDBJ databases">
        <title>Sequencing of cultivated peanut Arachis hypogaea provides insights into genome evolution and oil improvement.</title>
        <authorList>
            <person name="Chen X."/>
        </authorList>
    </citation>
    <scope>NUCLEOTIDE SEQUENCE [LARGE SCALE GENOMIC DNA]</scope>
    <source>
        <strain evidence="8">cv. Fuhuasheng</strain>
        <tissue evidence="7">Leaves</tissue>
    </source>
</reference>
<evidence type="ECO:0000256" key="5">
    <source>
        <dbReference type="ARBA" id="ARBA00023180"/>
    </source>
</evidence>
<evidence type="ECO:0000256" key="2">
    <source>
        <dbReference type="ARBA" id="ARBA00022676"/>
    </source>
</evidence>
<evidence type="ECO:0000313" key="8">
    <source>
        <dbReference type="Proteomes" id="UP000289738"/>
    </source>
</evidence>
<dbReference type="PANTHER" id="PTHR45719">
    <property type="entry name" value="GLYCOSYLTRANSFERASE"/>
    <property type="match status" value="1"/>
</dbReference>
<keyword evidence="2" id="KW-0328">Glycosyltransferase</keyword>
<dbReference type="GO" id="GO:0015020">
    <property type="term" value="F:glucuronosyltransferase activity"/>
    <property type="evidence" value="ECO:0007669"/>
    <property type="project" value="InterPro"/>
</dbReference>
<keyword evidence="5" id="KW-0325">Glycoprotein</keyword>
<name>A0A444ZQ78_ARAHY</name>
<evidence type="ECO:0008006" key="9">
    <source>
        <dbReference type="Google" id="ProtNLM"/>
    </source>
</evidence>
<evidence type="ECO:0000256" key="4">
    <source>
        <dbReference type="ARBA" id="ARBA00023136"/>
    </source>
</evidence>
<gene>
    <name evidence="7" type="ORF">Ahy_B04g073363</name>
</gene>
<dbReference type="AlphaFoldDB" id="A0A444ZQ78"/>
<feature type="transmembrane region" description="Helical" evidence="6">
    <location>
        <begin position="21"/>
        <end position="42"/>
    </location>
</feature>
<dbReference type="PANTHER" id="PTHR45719:SF3">
    <property type="entry name" value="BETA-GLUCURONOSYLTRANSFERASE GLCAT14A"/>
    <property type="match status" value="1"/>
</dbReference>
<keyword evidence="3" id="KW-0808">Transferase</keyword>
<dbReference type="InterPro" id="IPR044610">
    <property type="entry name" value="GLCAT14A/B/C"/>
</dbReference>
<accession>A0A444ZQ78</accession>
<dbReference type="InterPro" id="IPR003406">
    <property type="entry name" value="Glyco_trans_14"/>
</dbReference>
<dbReference type="Proteomes" id="UP000289738">
    <property type="component" value="Chromosome B04"/>
</dbReference>
<dbReference type="EMBL" id="SDMP01000014">
    <property type="protein sequence ID" value="RYR16361.1"/>
    <property type="molecule type" value="Genomic_DNA"/>
</dbReference>
<dbReference type="Gramene" id="arahy.Tifrunner.gnm2.ann2.Ah14g460800.1">
    <property type="protein sequence ID" value="arahy.Tifrunner.gnm2.ann2.Ah14g460800.1-CDS"/>
    <property type="gene ID" value="arahy.Tifrunner.gnm2.ann2.Ah14g460800"/>
</dbReference>